<organism evidence="1 2">
    <name type="scientific">Oncorhynchus mykiss</name>
    <name type="common">Rainbow trout</name>
    <name type="synonym">Salmo gairdneri</name>
    <dbReference type="NCBI Taxonomy" id="8022"/>
    <lineage>
        <taxon>Eukaryota</taxon>
        <taxon>Metazoa</taxon>
        <taxon>Chordata</taxon>
        <taxon>Craniata</taxon>
        <taxon>Vertebrata</taxon>
        <taxon>Euteleostomi</taxon>
        <taxon>Actinopterygii</taxon>
        <taxon>Neopterygii</taxon>
        <taxon>Teleostei</taxon>
        <taxon>Protacanthopterygii</taxon>
        <taxon>Salmoniformes</taxon>
        <taxon>Salmonidae</taxon>
        <taxon>Salmoninae</taxon>
        <taxon>Oncorhynchus</taxon>
    </lineage>
</organism>
<reference evidence="1" key="1">
    <citation type="journal article" date="2014" name="Nat. Commun.">
        <title>The rainbow trout genome provides novel insights into evolution after whole-genome duplication in vertebrates.</title>
        <authorList>
            <person name="Berthelot C."/>
            <person name="Brunet F."/>
            <person name="Chalopin D."/>
            <person name="Juanchich A."/>
            <person name="Bernard M."/>
            <person name="Noel B."/>
            <person name="Bento P."/>
            <person name="Da Silva C."/>
            <person name="Labadie K."/>
            <person name="Alberti A."/>
            <person name="Aury J.M."/>
            <person name="Louis A."/>
            <person name="Dehais P."/>
            <person name="Bardou P."/>
            <person name="Montfort J."/>
            <person name="Klopp C."/>
            <person name="Cabau C."/>
            <person name="Gaspin C."/>
            <person name="Thorgaard G.H."/>
            <person name="Boussaha M."/>
            <person name="Quillet E."/>
            <person name="Guyomard R."/>
            <person name="Galiana D."/>
            <person name="Bobe J."/>
            <person name="Volff J.N."/>
            <person name="Genet C."/>
            <person name="Wincker P."/>
            <person name="Jaillon O."/>
            <person name="Roest Crollius H."/>
            <person name="Guiguen Y."/>
        </authorList>
    </citation>
    <scope>NUCLEOTIDE SEQUENCE [LARGE SCALE GENOMIC DNA]</scope>
</reference>
<reference evidence="1" key="2">
    <citation type="submission" date="2014-03" db="EMBL/GenBank/DDBJ databases">
        <authorList>
            <person name="Genoscope - CEA"/>
        </authorList>
    </citation>
    <scope>NUCLEOTIDE SEQUENCE</scope>
</reference>
<gene>
    <name evidence="1" type="ORF">GSONMT00051043001</name>
</gene>
<dbReference type="AlphaFoldDB" id="A0A060Z5W8"/>
<accession>A0A060Z5W8</accession>
<evidence type="ECO:0000313" key="1">
    <source>
        <dbReference type="EMBL" id="CDQ99416.1"/>
    </source>
</evidence>
<protein>
    <submittedName>
        <fullName evidence="1">Uncharacterized protein</fullName>
    </submittedName>
</protein>
<proteinExistence type="predicted"/>
<sequence>MIVSHLLLILHNKNSFISLCLKPEIWQKVAKFKGAEYFRKALCVCVCVHMYVGSHWVLQTSQRLAFPLHVLGGVGIGRSLQIILLHPLVCFYPLHPPSPIQKAGRFSNVAPTGALWGGVGRLSSRHCC</sequence>
<dbReference type="PaxDb" id="8022-A0A060Z5W8"/>
<name>A0A060Z5W8_ONCMY</name>
<dbReference type="EMBL" id="FR946342">
    <property type="protein sequence ID" value="CDQ99416.1"/>
    <property type="molecule type" value="Genomic_DNA"/>
</dbReference>
<evidence type="ECO:0000313" key="2">
    <source>
        <dbReference type="Proteomes" id="UP000193380"/>
    </source>
</evidence>
<dbReference type="Proteomes" id="UP000193380">
    <property type="component" value="Unassembled WGS sequence"/>
</dbReference>